<dbReference type="HOGENOM" id="CLU_164810_0_0_9"/>
<feature type="domain" description="HTH merR-type" evidence="1">
    <location>
        <begin position="38"/>
        <end position="79"/>
    </location>
</feature>
<dbReference type="InterPro" id="IPR009061">
    <property type="entry name" value="DNA-bd_dom_put_sf"/>
</dbReference>
<proteinExistence type="predicted"/>
<dbReference type="GO" id="GO:0006355">
    <property type="term" value="P:regulation of DNA-templated transcription"/>
    <property type="evidence" value="ECO:0007669"/>
    <property type="project" value="InterPro"/>
</dbReference>
<dbReference type="SUPFAM" id="SSF46955">
    <property type="entry name" value="Putative DNA-binding domain"/>
    <property type="match status" value="1"/>
</dbReference>
<protein>
    <submittedName>
        <fullName evidence="2">Transcriptional regulator, MerR family</fullName>
    </submittedName>
</protein>
<dbReference type="Proteomes" id="UP000002815">
    <property type="component" value="Unassembled WGS sequence"/>
</dbReference>
<dbReference type="GeneID" id="29747186"/>
<sequence length="85" mass="9942">MDTLQQVKLDKIENLLQVLVNLLDKKSNSNHLEIITQKEVLKELNISPNTLKSWERKGLARLEPPIEGTRTVYYKRHDIIKFLST</sequence>
<dbReference type="PATRIC" id="fig|889204.5.peg.1684"/>
<evidence type="ECO:0000313" key="3">
    <source>
        <dbReference type="Proteomes" id="UP000002815"/>
    </source>
</evidence>
<dbReference type="eggNOG" id="ENOG50304DH">
    <property type="taxonomic scope" value="Bacteria"/>
</dbReference>
<accession>E8K2I4</accession>
<keyword evidence="3" id="KW-1185">Reference proteome</keyword>
<dbReference type="RefSeq" id="WP_006149329.1">
    <property type="nucleotide sequence ID" value="NZ_AJTA01000046.1"/>
</dbReference>
<dbReference type="GO" id="GO:0003677">
    <property type="term" value="F:DNA binding"/>
    <property type="evidence" value="ECO:0007669"/>
    <property type="project" value="InterPro"/>
</dbReference>
<evidence type="ECO:0000259" key="1">
    <source>
        <dbReference type="Pfam" id="PF13411"/>
    </source>
</evidence>
<organism evidence="2 3">
    <name type="scientific">Streptococcus infantis ATCC 700779</name>
    <dbReference type="NCBI Taxonomy" id="889204"/>
    <lineage>
        <taxon>Bacteria</taxon>
        <taxon>Bacillati</taxon>
        <taxon>Bacillota</taxon>
        <taxon>Bacilli</taxon>
        <taxon>Lactobacillales</taxon>
        <taxon>Streptococcaceae</taxon>
        <taxon>Streptococcus</taxon>
    </lineage>
</organism>
<evidence type="ECO:0000313" key="2">
    <source>
        <dbReference type="EMBL" id="EFX35995.1"/>
    </source>
</evidence>
<gene>
    <name evidence="2" type="ORF">HMPREF9423_1697</name>
</gene>
<dbReference type="AlphaFoldDB" id="E8K2I4"/>
<dbReference type="Pfam" id="PF13411">
    <property type="entry name" value="MerR_1"/>
    <property type="match status" value="1"/>
</dbReference>
<dbReference type="EMBL" id="AEVD01000015">
    <property type="protein sequence ID" value="EFX35995.1"/>
    <property type="molecule type" value="Genomic_DNA"/>
</dbReference>
<reference evidence="2 3" key="1">
    <citation type="submission" date="2010-12" db="EMBL/GenBank/DDBJ databases">
        <authorList>
            <person name="Muzny D."/>
            <person name="Qin X."/>
            <person name="Deng J."/>
            <person name="Jiang H."/>
            <person name="Liu Y."/>
            <person name="Qu J."/>
            <person name="Song X.-Z."/>
            <person name="Zhang L."/>
            <person name="Thornton R."/>
            <person name="Coyle M."/>
            <person name="Francisco L."/>
            <person name="Jackson L."/>
            <person name="Javaid M."/>
            <person name="Korchina V."/>
            <person name="Kovar C."/>
            <person name="Mata R."/>
            <person name="Mathew T."/>
            <person name="Ngo R."/>
            <person name="Nguyen L."/>
            <person name="Nguyen N."/>
            <person name="Okwuonu G."/>
            <person name="Ongeri F."/>
            <person name="Pham C."/>
            <person name="Simmons D."/>
            <person name="Wilczek-Boney K."/>
            <person name="Hale W."/>
            <person name="Jakkamsetti A."/>
            <person name="Pham P."/>
            <person name="Ruth R."/>
            <person name="San Lucas F."/>
            <person name="Warren J."/>
            <person name="Zhang J."/>
            <person name="Zhao Z."/>
            <person name="Zhou C."/>
            <person name="Zhu D."/>
            <person name="Lee S."/>
            <person name="Bess C."/>
            <person name="Blankenburg K."/>
            <person name="Forbes L."/>
            <person name="Fu Q."/>
            <person name="Gubbala S."/>
            <person name="Hirani K."/>
            <person name="Jayaseelan J.C."/>
            <person name="Lara F."/>
            <person name="Munidasa M."/>
            <person name="Palculict T."/>
            <person name="Patil S."/>
            <person name="Pu L.-L."/>
            <person name="Saada N."/>
            <person name="Tang L."/>
            <person name="Weissenberger G."/>
            <person name="Zhu Y."/>
            <person name="Hemphill L."/>
            <person name="Shang Y."/>
            <person name="Youmans B."/>
            <person name="Ayvaz T."/>
            <person name="Ross M."/>
            <person name="Santibanez J."/>
            <person name="Aqrawi P."/>
            <person name="Gross S."/>
            <person name="Joshi V."/>
            <person name="Fowler G."/>
            <person name="Nazareth L."/>
            <person name="Reid J."/>
            <person name="Worley K."/>
            <person name="Petrosino J."/>
            <person name="Highlander S."/>
            <person name="Gibbs R."/>
        </authorList>
    </citation>
    <scope>NUCLEOTIDE SEQUENCE [LARGE SCALE GENOMIC DNA]</scope>
    <source>
        <strain evidence="2 3">ATCC 700779</strain>
    </source>
</reference>
<name>E8K2I4_9STRE</name>
<dbReference type="Gene3D" id="1.10.1660.10">
    <property type="match status" value="1"/>
</dbReference>
<dbReference type="InterPro" id="IPR000551">
    <property type="entry name" value="MerR-type_HTH_dom"/>
</dbReference>
<comment type="caution">
    <text evidence="2">The sequence shown here is derived from an EMBL/GenBank/DDBJ whole genome shotgun (WGS) entry which is preliminary data.</text>
</comment>